<feature type="region of interest" description="Disordered" evidence="1">
    <location>
        <begin position="82"/>
        <end position="111"/>
    </location>
</feature>
<reference evidence="2" key="2">
    <citation type="submission" date="2021-02" db="EMBL/GenBank/DDBJ databases">
        <authorList>
            <person name="Kimball J.A."/>
            <person name="Haas M.W."/>
            <person name="Macchietto M."/>
            <person name="Kono T."/>
            <person name="Duquette J."/>
            <person name="Shao M."/>
        </authorList>
    </citation>
    <scope>NUCLEOTIDE SEQUENCE</scope>
    <source>
        <tissue evidence="2">Fresh leaf tissue</tissue>
    </source>
</reference>
<proteinExistence type="predicted"/>
<keyword evidence="3" id="KW-1185">Reference proteome</keyword>
<dbReference type="AlphaFoldDB" id="A0A8J6BWG7"/>
<name>A0A8J6BWG7_ZIZPA</name>
<evidence type="ECO:0000313" key="3">
    <source>
        <dbReference type="Proteomes" id="UP000729402"/>
    </source>
</evidence>
<feature type="compositionally biased region" description="Pro residues" evidence="1">
    <location>
        <begin position="1"/>
        <end position="21"/>
    </location>
</feature>
<dbReference type="Proteomes" id="UP000729402">
    <property type="component" value="Unassembled WGS sequence"/>
</dbReference>
<dbReference type="EMBL" id="JAAALK010000079">
    <property type="protein sequence ID" value="KAG8097499.1"/>
    <property type="molecule type" value="Genomic_DNA"/>
</dbReference>
<gene>
    <name evidence="2" type="ORF">GUJ93_ZPchr0013g36997</name>
</gene>
<evidence type="ECO:0000256" key="1">
    <source>
        <dbReference type="SAM" id="MobiDB-lite"/>
    </source>
</evidence>
<reference evidence="2" key="1">
    <citation type="journal article" date="2021" name="bioRxiv">
        <title>Whole Genome Assembly and Annotation of Northern Wild Rice, Zizania palustris L., Supports a Whole Genome Duplication in the Zizania Genus.</title>
        <authorList>
            <person name="Haas M."/>
            <person name="Kono T."/>
            <person name="Macchietto M."/>
            <person name="Millas R."/>
            <person name="McGilp L."/>
            <person name="Shao M."/>
            <person name="Duquette J."/>
            <person name="Hirsch C.N."/>
            <person name="Kimball J."/>
        </authorList>
    </citation>
    <scope>NUCLEOTIDE SEQUENCE</scope>
    <source>
        <tissue evidence="2">Fresh leaf tissue</tissue>
    </source>
</reference>
<protein>
    <submittedName>
        <fullName evidence="2">Uncharacterized protein</fullName>
    </submittedName>
</protein>
<sequence>MAGEPPPSPVSVPFPSPPSPRPLDGLEPLAVTGSTVVVAGSSAVVAGSGPAADSPGVPTLSSAGASILVFCLPRVGRTLPSLCRTGLSPRRPTSPSSSPPDRRRWLPDCPLAPAPPPVVGSSAAAAIAAGWPPSAMGRSAATAALPTASALSAPTTKSPCWVSALPMSPVLWPRLPAPLALPTWSLLTPR</sequence>
<feature type="region of interest" description="Disordered" evidence="1">
    <location>
        <begin position="1"/>
        <end position="27"/>
    </location>
</feature>
<comment type="caution">
    <text evidence="2">The sequence shown here is derived from an EMBL/GenBank/DDBJ whole genome shotgun (WGS) entry which is preliminary data.</text>
</comment>
<evidence type="ECO:0000313" key="2">
    <source>
        <dbReference type="EMBL" id="KAG8097499.1"/>
    </source>
</evidence>
<accession>A0A8J6BWG7</accession>
<organism evidence="2 3">
    <name type="scientific">Zizania palustris</name>
    <name type="common">Northern wild rice</name>
    <dbReference type="NCBI Taxonomy" id="103762"/>
    <lineage>
        <taxon>Eukaryota</taxon>
        <taxon>Viridiplantae</taxon>
        <taxon>Streptophyta</taxon>
        <taxon>Embryophyta</taxon>
        <taxon>Tracheophyta</taxon>
        <taxon>Spermatophyta</taxon>
        <taxon>Magnoliopsida</taxon>
        <taxon>Liliopsida</taxon>
        <taxon>Poales</taxon>
        <taxon>Poaceae</taxon>
        <taxon>BOP clade</taxon>
        <taxon>Oryzoideae</taxon>
        <taxon>Oryzeae</taxon>
        <taxon>Zizaniinae</taxon>
        <taxon>Zizania</taxon>
    </lineage>
</organism>